<proteinExistence type="predicted"/>
<gene>
    <name evidence="2" type="ORF">NP7_09570</name>
</gene>
<feature type="transmembrane region" description="Helical" evidence="1">
    <location>
        <begin position="29"/>
        <end position="51"/>
    </location>
</feature>
<dbReference type="Proteomes" id="UP000229340">
    <property type="component" value="Plasmid pNP7-1"/>
</dbReference>
<accession>A0A2D2LX58</accession>
<keyword evidence="1" id="KW-1133">Transmembrane helix</keyword>
<evidence type="ECO:0000313" key="3">
    <source>
        <dbReference type="Proteomes" id="UP000229340"/>
    </source>
</evidence>
<keyword evidence="2" id="KW-0614">Plasmid</keyword>
<dbReference type="EMBL" id="CP024444">
    <property type="protein sequence ID" value="ATR79608.1"/>
    <property type="molecule type" value="Genomic_DNA"/>
</dbReference>
<keyword evidence="1" id="KW-0472">Membrane</keyword>
<name>A0A2D2LX58_FAUOS</name>
<protein>
    <submittedName>
        <fullName evidence="2">Uncharacterized protein</fullName>
    </submittedName>
</protein>
<evidence type="ECO:0000313" key="2">
    <source>
        <dbReference type="EMBL" id="ATR79608.1"/>
    </source>
</evidence>
<keyword evidence="1" id="KW-0812">Transmembrane</keyword>
<reference evidence="3" key="1">
    <citation type="submission" date="2017-10" db="EMBL/GenBank/DDBJ databases">
        <title>Complete genome sequence of Moraxella osloensis NP7 isolated from human skin.</title>
        <authorList>
            <person name="Lee K."/>
            <person name="Lim J.Y."/>
            <person name="Hwang I."/>
        </authorList>
    </citation>
    <scope>NUCLEOTIDE SEQUENCE [LARGE SCALE GENOMIC DNA]</scope>
    <source>
        <strain evidence="3">NP7</strain>
        <plasmid evidence="3">pnp7-1</plasmid>
    </source>
</reference>
<geneLocation type="plasmid" evidence="3">
    <name>pnp7-1</name>
</geneLocation>
<evidence type="ECO:0000256" key="1">
    <source>
        <dbReference type="SAM" id="Phobius"/>
    </source>
</evidence>
<organism evidence="2 3">
    <name type="scientific">Faucicola osloensis</name>
    <name type="common">Moraxella osloensis</name>
    <dbReference type="NCBI Taxonomy" id="34062"/>
    <lineage>
        <taxon>Bacteria</taxon>
        <taxon>Pseudomonadati</taxon>
        <taxon>Pseudomonadota</taxon>
        <taxon>Gammaproteobacteria</taxon>
        <taxon>Moraxellales</taxon>
        <taxon>Moraxellaceae</taxon>
        <taxon>Faucicola</taxon>
    </lineage>
</organism>
<sequence length="118" mass="13705">MLVIVIAMLSAYIVNLILSFCNKRKIDKRITYSIVAGMLIISFSAVIYNVYYLDPYMKKQFDAYQNHVIQQNKQRVEMQRMQAFIRYANASDSPAAKAQAEELQRKLDAMQKNQSNTQ</sequence>
<dbReference type="AlphaFoldDB" id="A0A2D2LX58"/>